<proteinExistence type="predicted"/>
<evidence type="ECO:0000313" key="2">
    <source>
        <dbReference type="EMBL" id="CAD7006496.1"/>
    </source>
</evidence>
<dbReference type="AlphaFoldDB" id="A0A811V9N3"/>
<accession>A0A811V9N3</accession>
<dbReference type="EMBL" id="CAJHJT010000034">
    <property type="protein sequence ID" value="CAD7006496.1"/>
    <property type="molecule type" value="Genomic_DNA"/>
</dbReference>
<keyword evidence="1" id="KW-0732">Signal</keyword>
<sequence>ARVALLLHFFMFLMSRELSCVGETELPLPANSFVFTLENATASEMSRVLN</sequence>
<feature type="signal peptide" evidence="1">
    <location>
        <begin position="1"/>
        <end position="20"/>
    </location>
</feature>
<feature type="non-terminal residue" evidence="2">
    <location>
        <position position="1"/>
    </location>
</feature>
<dbReference type="Proteomes" id="UP000606786">
    <property type="component" value="Unassembled WGS sequence"/>
</dbReference>
<comment type="caution">
    <text evidence="2">The sequence shown here is derived from an EMBL/GenBank/DDBJ whole genome shotgun (WGS) entry which is preliminary data.</text>
</comment>
<gene>
    <name evidence="2" type="ORF">CCAP1982_LOCUS14813</name>
</gene>
<keyword evidence="3" id="KW-1185">Reference proteome</keyword>
<feature type="chain" id="PRO_5032602337" evidence="1">
    <location>
        <begin position="21"/>
        <end position="50"/>
    </location>
</feature>
<reference evidence="2" key="1">
    <citation type="submission" date="2020-11" db="EMBL/GenBank/DDBJ databases">
        <authorList>
            <person name="Whitehead M."/>
        </authorList>
    </citation>
    <scope>NUCLEOTIDE SEQUENCE</scope>
    <source>
        <strain evidence="2">EGII</strain>
    </source>
</reference>
<protein>
    <submittedName>
        <fullName evidence="2">(Mediterranean fruit fly) hypothetical protein</fullName>
    </submittedName>
</protein>
<evidence type="ECO:0000256" key="1">
    <source>
        <dbReference type="SAM" id="SignalP"/>
    </source>
</evidence>
<evidence type="ECO:0000313" key="3">
    <source>
        <dbReference type="Proteomes" id="UP000606786"/>
    </source>
</evidence>
<name>A0A811V9N3_CERCA</name>
<organism evidence="2 3">
    <name type="scientific">Ceratitis capitata</name>
    <name type="common">Mediterranean fruit fly</name>
    <name type="synonym">Tephritis capitata</name>
    <dbReference type="NCBI Taxonomy" id="7213"/>
    <lineage>
        <taxon>Eukaryota</taxon>
        <taxon>Metazoa</taxon>
        <taxon>Ecdysozoa</taxon>
        <taxon>Arthropoda</taxon>
        <taxon>Hexapoda</taxon>
        <taxon>Insecta</taxon>
        <taxon>Pterygota</taxon>
        <taxon>Neoptera</taxon>
        <taxon>Endopterygota</taxon>
        <taxon>Diptera</taxon>
        <taxon>Brachycera</taxon>
        <taxon>Muscomorpha</taxon>
        <taxon>Tephritoidea</taxon>
        <taxon>Tephritidae</taxon>
        <taxon>Ceratitis</taxon>
        <taxon>Ceratitis</taxon>
    </lineage>
</organism>